<evidence type="ECO:0000256" key="1">
    <source>
        <dbReference type="ARBA" id="ARBA00022617"/>
    </source>
</evidence>
<evidence type="ECO:0000256" key="3">
    <source>
        <dbReference type="ARBA" id="ARBA00023004"/>
    </source>
</evidence>
<keyword evidence="5" id="KW-0812">Transmembrane</keyword>
<accession>A0A1H1X6W2</accession>
<dbReference type="OrthoDB" id="9781261at2"/>
<dbReference type="GO" id="GO:0009055">
    <property type="term" value="F:electron transfer activity"/>
    <property type="evidence" value="ECO:0007669"/>
    <property type="project" value="InterPro"/>
</dbReference>
<evidence type="ECO:0000259" key="6">
    <source>
        <dbReference type="PROSITE" id="PS51007"/>
    </source>
</evidence>
<gene>
    <name evidence="7" type="ORF">SAMN05216198_3495</name>
</gene>
<dbReference type="InterPro" id="IPR036909">
    <property type="entry name" value="Cyt_c-like_dom_sf"/>
</dbReference>
<name>A0A1H1X6W2_9GAMM</name>
<dbReference type="EMBL" id="LT629748">
    <property type="protein sequence ID" value="SDT04339.1"/>
    <property type="molecule type" value="Genomic_DNA"/>
</dbReference>
<reference evidence="8" key="1">
    <citation type="submission" date="2016-10" db="EMBL/GenBank/DDBJ databases">
        <authorList>
            <person name="Varghese N."/>
            <person name="Submissions S."/>
        </authorList>
    </citation>
    <scope>NUCLEOTIDE SEQUENCE [LARGE SCALE GENOMIC DNA]</scope>
    <source>
        <strain evidence="8">2SM5</strain>
    </source>
</reference>
<organism evidence="7 8">
    <name type="scientific">Halopseudomonas litoralis</name>
    <dbReference type="NCBI Taxonomy" id="797277"/>
    <lineage>
        <taxon>Bacteria</taxon>
        <taxon>Pseudomonadati</taxon>
        <taxon>Pseudomonadota</taxon>
        <taxon>Gammaproteobacteria</taxon>
        <taxon>Pseudomonadales</taxon>
        <taxon>Pseudomonadaceae</taxon>
        <taxon>Halopseudomonas</taxon>
    </lineage>
</organism>
<dbReference type="PANTHER" id="PTHR35008">
    <property type="entry name" value="BLL4482 PROTEIN-RELATED"/>
    <property type="match status" value="1"/>
</dbReference>
<dbReference type="PANTHER" id="PTHR35008:SF4">
    <property type="entry name" value="BLL4482 PROTEIN"/>
    <property type="match status" value="1"/>
</dbReference>
<evidence type="ECO:0000256" key="5">
    <source>
        <dbReference type="SAM" id="Phobius"/>
    </source>
</evidence>
<keyword evidence="8" id="KW-1185">Reference proteome</keyword>
<keyword evidence="1 4" id="KW-0349">Heme</keyword>
<dbReference type="Proteomes" id="UP000243426">
    <property type="component" value="Chromosome I"/>
</dbReference>
<keyword evidence="2 4" id="KW-0479">Metal-binding</keyword>
<dbReference type="GO" id="GO:0020037">
    <property type="term" value="F:heme binding"/>
    <property type="evidence" value="ECO:0007669"/>
    <property type="project" value="InterPro"/>
</dbReference>
<dbReference type="InterPro" id="IPR009056">
    <property type="entry name" value="Cyt_c-like_dom"/>
</dbReference>
<evidence type="ECO:0000313" key="7">
    <source>
        <dbReference type="EMBL" id="SDT04339.1"/>
    </source>
</evidence>
<dbReference type="STRING" id="797277.SAMN05216198_3495"/>
<dbReference type="Gene3D" id="1.10.760.10">
    <property type="entry name" value="Cytochrome c-like domain"/>
    <property type="match status" value="1"/>
</dbReference>
<dbReference type="GO" id="GO:0046872">
    <property type="term" value="F:metal ion binding"/>
    <property type="evidence" value="ECO:0007669"/>
    <property type="project" value="UniProtKB-KW"/>
</dbReference>
<proteinExistence type="predicted"/>
<keyword evidence="3 4" id="KW-0408">Iron</keyword>
<dbReference type="InterPro" id="IPR051459">
    <property type="entry name" value="Cytochrome_c-type_DH"/>
</dbReference>
<protein>
    <submittedName>
        <fullName evidence="7">Cytochrome C oxidase, cbb3-type, subunit III</fullName>
    </submittedName>
</protein>
<dbReference type="PROSITE" id="PS51007">
    <property type="entry name" value="CYTC"/>
    <property type="match status" value="1"/>
</dbReference>
<dbReference type="SUPFAM" id="SSF46626">
    <property type="entry name" value="Cytochrome c"/>
    <property type="match status" value="1"/>
</dbReference>
<feature type="domain" description="Cytochrome c" evidence="6">
    <location>
        <begin position="40"/>
        <end position="140"/>
    </location>
</feature>
<sequence>MPGRNKILGAIGVAIIGVVAFLYTATRESGPEFIDPADQNLVMLGQSIYVMHCAVCHGESLQGQENWRQRLPNGRLPAPPHDPTGHTWHHSDPMLVDMVKNGLVPGRTAPPGYESDMPAYRNILVDEDIVAVLAYIKSTWPPEVLQAQKQTTLRQQ</sequence>
<evidence type="ECO:0000256" key="4">
    <source>
        <dbReference type="PROSITE-ProRule" id="PRU00433"/>
    </source>
</evidence>
<keyword evidence="5" id="KW-0472">Membrane</keyword>
<keyword evidence="5" id="KW-1133">Transmembrane helix</keyword>
<dbReference type="AlphaFoldDB" id="A0A1H1X6W2"/>
<dbReference type="Pfam" id="PF00034">
    <property type="entry name" value="Cytochrom_C"/>
    <property type="match status" value="1"/>
</dbReference>
<feature type="transmembrane region" description="Helical" evidence="5">
    <location>
        <begin position="7"/>
        <end position="25"/>
    </location>
</feature>
<evidence type="ECO:0000313" key="8">
    <source>
        <dbReference type="Proteomes" id="UP000243426"/>
    </source>
</evidence>
<evidence type="ECO:0000256" key="2">
    <source>
        <dbReference type="ARBA" id="ARBA00022723"/>
    </source>
</evidence>